<dbReference type="GO" id="GO:0008270">
    <property type="term" value="F:zinc ion binding"/>
    <property type="evidence" value="ECO:0007669"/>
    <property type="project" value="UniProtKB-KW"/>
</dbReference>
<dbReference type="STRING" id="6182.A0A4Z2DAT1"/>
<keyword evidence="1" id="KW-0479">Metal-binding</keyword>
<feature type="domain" description="C2H2-type" evidence="7">
    <location>
        <begin position="420"/>
        <end position="449"/>
    </location>
</feature>
<evidence type="ECO:0000256" key="4">
    <source>
        <dbReference type="ARBA" id="ARBA00022833"/>
    </source>
</evidence>
<dbReference type="PANTHER" id="PTHR23235:SF170">
    <property type="entry name" value="FI01014P-RELATED"/>
    <property type="match status" value="1"/>
</dbReference>
<evidence type="ECO:0000256" key="5">
    <source>
        <dbReference type="PROSITE-ProRule" id="PRU00042"/>
    </source>
</evidence>
<dbReference type="FunFam" id="3.30.160.60:FF:000072">
    <property type="entry name" value="zinc finger protein 143 isoform X1"/>
    <property type="match status" value="1"/>
</dbReference>
<dbReference type="SMART" id="SM00355">
    <property type="entry name" value="ZnF_C2H2"/>
    <property type="match status" value="3"/>
</dbReference>
<dbReference type="PANTHER" id="PTHR23235">
    <property type="entry name" value="KRUEPPEL-LIKE TRANSCRIPTION FACTOR"/>
    <property type="match status" value="1"/>
</dbReference>
<keyword evidence="4" id="KW-0862">Zinc</keyword>
<dbReference type="Pfam" id="PF00096">
    <property type="entry name" value="zf-C2H2"/>
    <property type="match status" value="3"/>
</dbReference>
<evidence type="ECO:0000259" key="7">
    <source>
        <dbReference type="PROSITE" id="PS50157"/>
    </source>
</evidence>
<feature type="compositionally biased region" description="Low complexity" evidence="6">
    <location>
        <begin position="324"/>
        <end position="337"/>
    </location>
</feature>
<dbReference type="PROSITE" id="PS50157">
    <property type="entry name" value="ZINC_FINGER_C2H2_2"/>
    <property type="match status" value="3"/>
</dbReference>
<gene>
    <name evidence="8" type="ORF">EWB00_002814</name>
</gene>
<keyword evidence="9" id="KW-1185">Reference proteome</keyword>
<keyword evidence="3 5" id="KW-0863">Zinc-finger</keyword>
<feature type="domain" description="C2H2-type" evidence="7">
    <location>
        <begin position="392"/>
        <end position="419"/>
    </location>
</feature>
<dbReference type="OrthoDB" id="6365676at2759"/>
<feature type="domain" description="C2H2-type" evidence="7">
    <location>
        <begin position="450"/>
        <end position="472"/>
    </location>
</feature>
<protein>
    <submittedName>
        <fullName evidence="8">Transcription factor Sp9</fullName>
    </submittedName>
</protein>
<name>A0A4Z2DAT1_SCHJA</name>
<accession>A0A4Z2DAT1</accession>
<evidence type="ECO:0000313" key="8">
    <source>
        <dbReference type="EMBL" id="TNN13584.1"/>
    </source>
</evidence>
<comment type="caution">
    <text evidence="8">The sequence shown here is derived from an EMBL/GenBank/DDBJ whole genome shotgun (WGS) entry which is preliminary data.</text>
</comment>
<sequence>MNSSQSDYCYYPSSPNEALNLQISLNKSEIKQNKFSINQLVQCSKCSTTSDLSCDDNDNNKQIGLTSSNHGIEQRNIINLSTQFEKFSNISSMEKKENFWSSREMQVLKLRLQEHLNGIRMVSNTSSLVNNAKNESNKLPTMNKTVVTTTTTFEANQMPTFQTSKVNSIQSDSRCLYNCMDLQDCKQSKPSAFRLVPKRRISSRYIDANPTIMNTHTRQSNIGLANSCKQSQIHLFYTCSSQSPVSQSDAIYSKQYHVSQTTPDFYLHSLNTLEQFHNPLKRTTFNSTIEYLNKITSQIIPSNISQININDIDQNKTYQHKSSSDSTTKTIPTTTTSTLNRDKKLRRSNITKKCQKCACYNCQSLHNINSTSNGSNNSNKDTSVGKLLHKVHLCSLCGKTYSKTSHLKAHLRWHNDERPFRCIYELCNKAFTRSDELQRHIRTHTGEKRFTCGICNKRFMRSDHLSKHRKTHDILISR</sequence>
<evidence type="ECO:0000256" key="6">
    <source>
        <dbReference type="SAM" id="MobiDB-lite"/>
    </source>
</evidence>
<dbReference type="GO" id="GO:0000981">
    <property type="term" value="F:DNA-binding transcription factor activity, RNA polymerase II-specific"/>
    <property type="evidence" value="ECO:0007669"/>
    <property type="project" value="TreeGrafter"/>
</dbReference>
<dbReference type="Proteomes" id="UP000311919">
    <property type="component" value="Unassembled WGS sequence"/>
</dbReference>
<dbReference type="PROSITE" id="PS00028">
    <property type="entry name" value="ZINC_FINGER_C2H2_1"/>
    <property type="match status" value="3"/>
</dbReference>
<dbReference type="AlphaFoldDB" id="A0A4Z2DAT1"/>
<evidence type="ECO:0000313" key="9">
    <source>
        <dbReference type="Proteomes" id="UP000311919"/>
    </source>
</evidence>
<organism evidence="8 9">
    <name type="scientific">Schistosoma japonicum</name>
    <name type="common">Blood fluke</name>
    <dbReference type="NCBI Taxonomy" id="6182"/>
    <lineage>
        <taxon>Eukaryota</taxon>
        <taxon>Metazoa</taxon>
        <taxon>Spiralia</taxon>
        <taxon>Lophotrochozoa</taxon>
        <taxon>Platyhelminthes</taxon>
        <taxon>Trematoda</taxon>
        <taxon>Digenea</taxon>
        <taxon>Strigeidida</taxon>
        <taxon>Schistosomatoidea</taxon>
        <taxon>Schistosomatidae</taxon>
        <taxon>Schistosoma</taxon>
    </lineage>
</organism>
<dbReference type="EMBL" id="SKCS01000187">
    <property type="protein sequence ID" value="TNN13584.1"/>
    <property type="molecule type" value="Genomic_DNA"/>
</dbReference>
<keyword evidence="2" id="KW-0677">Repeat</keyword>
<dbReference type="InterPro" id="IPR013087">
    <property type="entry name" value="Znf_C2H2_type"/>
</dbReference>
<dbReference type="SUPFAM" id="SSF57667">
    <property type="entry name" value="beta-beta-alpha zinc fingers"/>
    <property type="match status" value="1"/>
</dbReference>
<evidence type="ECO:0000256" key="2">
    <source>
        <dbReference type="ARBA" id="ARBA00022737"/>
    </source>
</evidence>
<evidence type="ECO:0000256" key="3">
    <source>
        <dbReference type="ARBA" id="ARBA00022771"/>
    </source>
</evidence>
<dbReference type="GO" id="GO:0000978">
    <property type="term" value="F:RNA polymerase II cis-regulatory region sequence-specific DNA binding"/>
    <property type="evidence" value="ECO:0007669"/>
    <property type="project" value="TreeGrafter"/>
</dbReference>
<dbReference type="Gene3D" id="3.30.160.60">
    <property type="entry name" value="Classic Zinc Finger"/>
    <property type="match status" value="3"/>
</dbReference>
<proteinExistence type="predicted"/>
<dbReference type="FunFam" id="3.30.160.60:FF:000624">
    <property type="entry name" value="zinc finger protein 697"/>
    <property type="match status" value="1"/>
</dbReference>
<evidence type="ECO:0000256" key="1">
    <source>
        <dbReference type="ARBA" id="ARBA00022723"/>
    </source>
</evidence>
<feature type="region of interest" description="Disordered" evidence="6">
    <location>
        <begin position="318"/>
        <end position="337"/>
    </location>
</feature>
<reference evidence="8 9" key="1">
    <citation type="submission" date="2019-03" db="EMBL/GenBank/DDBJ databases">
        <title>An improved genome assembly of the fluke Schistosoma japonicum.</title>
        <authorList>
            <person name="Hu W."/>
            <person name="Luo F."/>
            <person name="Yin M."/>
            <person name="Mo X."/>
            <person name="Sun C."/>
            <person name="Wu Q."/>
            <person name="Zhu B."/>
            <person name="Xiang M."/>
            <person name="Wang J."/>
            <person name="Wang Y."/>
            <person name="Zhang T."/>
            <person name="Xu B."/>
            <person name="Zheng H."/>
            <person name="Feng Z."/>
        </authorList>
    </citation>
    <scope>NUCLEOTIDE SEQUENCE [LARGE SCALE GENOMIC DNA]</scope>
    <source>
        <strain evidence="8">HuSjv2</strain>
        <tissue evidence="8">Worms</tissue>
    </source>
</reference>
<dbReference type="InterPro" id="IPR036236">
    <property type="entry name" value="Znf_C2H2_sf"/>
</dbReference>